<evidence type="ECO:0000256" key="5">
    <source>
        <dbReference type="ARBA" id="ARBA00023136"/>
    </source>
</evidence>
<keyword evidence="7" id="KW-0808">Transferase</keyword>
<evidence type="ECO:0000256" key="3">
    <source>
        <dbReference type="ARBA" id="ARBA00022968"/>
    </source>
</evidence>
<keyword evidence="3" id="KW-0735">Signal-anchor</keyword>
<sequence>MYYGSVSQSRRLLLLLAVVFLCVLPLFFKDVLVEKYQEGGWRSYLPDDIQDAVLPDLLAPALEPVVFAFMIWSRGSAEEGAQLIKSILLYNSNPTEIHIVCGEDERVYLESRLSLVTSPQHDVRVVFYPVTLQEMLDRIEREGAIKTDHEAGTPGLMKLFLHEIMPTVKKAIYVDTDALFISDPTILWRIFDTFRPSTAIAMGYHPEQMAAAWHYASRICSCIMLLDFEKLRDMRLMDSRLYDDGKPALSPPAFRAMYGEPAGPDGRYDNVKLGDQGFWWAIVDHRPDLFEPLSFDFEVSSCLVETYGTGLHGKDDMTEEEEMRSMLHLGGTPQEGKPVRPKLLHFNCLRAETYMEWDGWNDPNDVLNRKWGAAVRYHNGYKWSWLNWGTREPHQRPATVEFLTVPKIEFYDELVHRGQQMHRRRHH</sequence>
<dbReference type="GO" id="GO:0035269">
    <property type="term" value="P:protein O-linked glycosylation via mannose"/>
    <property type="evidence" value="ECO:0007669"/>
    <property type="project" value="TreeGrafter"/>
</dbReference>
<dbReference type="InParanoid" id="D8Q010"/>
<evidence type="ECO:0000256" key="1">
    <source>
        <dbReference type="ARBA" id="ARBA00004606"/>
    </source>
</evidence>
<dbReference type="Proteomes" id="UP000007431">
    <property type="component" value="Unassembled WGS sequence"/>
</dbReference>
<organism evidence="8">
    <name type="scientific">Schizophyllum commune (strain H4-8 / FGSC 9210)</name>
    <name type="common">Split gill fungus</name>
    <dbReference type="NCBI Taxonomy" id="578458"/>
    <lineage>
        <taxon>Eukaryota</taxon>
        <taxon>Fungi</taxon>
        <taxon>Dikarya</taxon>
        <taxon>Basidiomycota</taxon>
        <taxon>Agaricomycotina</taxon>
        <taxon>Agaricomycetes</taxon>
        <taxon>Agaricomycetidae</taxon>
        <taxon>Agaricales</taxon>
        <taxon>Schizophyllaceae</taxon>
        <taxon>Schizophyllum</taxon>
    </lineage>
</organism>
<dbReference type="GeneID" id="9586417"/>
<keyword evidence="4" id="KW-1133">Transmembrane helix</keyword>
<keyword evidence="2" id="KW-0812">Transmembrane</keyword>
<gene>
    <name evidence="7" type="ORF">SCHCODRAFT_256512</name>
</gene>
<keyword evidence="5" id="KW-0472">Membrane</keyword>
<dbReference type="KEGG" id="scm:SCHCO_02615305"/>
<dbReference type="GO" id="GO:0016020">
    <property type="term" value="C:membrane"/>
    <property type="evidence" value="ECO:0007669"/>
    <property type="project" value="UniProtKB-SubCell"/>
</dbReference>
<dbReference type="GO" id="GO:0015020">
    <property type="term" value="F:glucuronosyltransferase activity"/>
    <property type="evidence" value="ECO:0007669"/>
    <property type="project" value="TreeGrafter"/>
</dbReference>
<keyword evidence="6" id="KW-0325">Glycoprotein</keyword>
<dbReference type="RefSeq" id="XP_003034440.1">
    <property type="nucleotide sequence ID" value="XM_003034394.1"/>
</dbReference>
<dbReference type="OrthoDB" id="411524at2759"/>
<proteinExistence type="predicted"/>
<dbReference type="SUPFAM" id="SSF53448">
    <property type="entry name" value="Nucleotide-diphospho-sugar transferases"/>
    <property type="match status" value="1"/>
</dbReference>
<dbReference type="GO" id="GO:0042285">
    <property type="term" value="F:xylosyltransferase activity"/>
    <property type="evidence" value="ECO:0007669"/>
    <property type="project" value="TreeGrafter"/>
</dbReference>
<evidence type="ECO:0000313" key="7">
    <source>
        <dbReference type="EMBL" id="EFI99537.1"/>
    </source>
</evidence>
<dbReference type="Gene3D" id="3.90.550.10">
    <property type="entry name" value="Spore Coat Polysaccharide Biosynthesis Protein SpsA, Chain A"/>
    <property type="match status" value="1"/>
</dbReference>
<reference evidence="7 8" key="1">
    <citation type="journal article" date="2010" name="Nat. Biotechnol.">
        <title>Genome sequence of the model mushroom Schizophyllum commune.</title>
        <authorList>
            <person name="Ohm R.A."/>
            <person name="de Jong J.F."/>
            <person name="Lugones L.G."/>
            <person name="Aerts A."/>
            <person name="Kothe E."/>
            <person name="Stajich J.E."/>
            <person name="de Vries R.P."/>
            <person name="Record E."/>
            <person name="Levasseur A."/>
            <person name="Baker S.E."/>
            <person name="Bartholomew K.A."/>
            <person name="Coutinho P.M."/>
            <person name="Erdmann S."/>
            <person name="Fowler T.J."/>
            <person name="Gathman A.C."/>
            <person name="Lombard V."/>
            <person name="Henrissat B."/>
            <person name="Knabe N."/>
            <person name="Kuees U."/>
            <person name="Lilly W.W."/>
            <person name="Lindquist E."/>
            <person name="Lucas S."/>
            <person name="Magnuson J.K."/>
            <person name="Piumi F."/>
            <person name="Raudaskoski M."/>
            <person name="Salamov A."/>
            <person name="Schmutz J."/>
            <person name="Schwarze F.W.M.R."/>
            <person name="vanKuyk P.A."/>
            <person name="Horton J.S."/>
            <person name="Grigoriev I.V."/>
            <person name="Woesten H.A.B."/>
        </authorList>
    </citation>
    <scope>NUCLEOTIDE SEQUENCE [LARGE SCALE GENOMIC DNA]</scope>
    <source>
        <strain evidence="8">H4-8 / FGSC 9210</strain>
    </source>
</reference>
<dbReference type="InterPro" id="IPR029044">
    <property type="entry name" value="Nucleotide-diphossugar_trans"/>
</dbReference>
<comment type="subcellular location">
    <subcellularLocation>
        <location evidence="1">Membrane</location>
        <topology evidence="1">Single-pass type II membrane protein</topology>
    </subcellularLocation>
</comment>
<dbReference type="InterPro" id="IPR051292">
    <property type="entry name" value="Xyl/GlcA_transferase"/>
</dbReference>
<accession>D8Q010</accession>
<dbReference type="eggNOG" id="KOG3765">
    <property type="taxonomic scope" value="Eukaryota"/>
</dbReference>
<dbReference type="EMBL" id="GL377304">
    <property type="protein sequence ID" value="EFI99537.1"/>
    <property type="molecule type" value="Genomic_DNA"/>
</dbReference>
<evidence type="ECO:0000256" key="4">
    <source>
        <dbReference type="ARBA" id="ARBA00022989"/>
    </source>
</evidence>
<name>D8Q010_SCHCM</name>
<protein>
    <submittedName>
        <fullName evidence="7">Glycosyltransferase family 8 protein</fullName>
    </submittedName>
</protein>
<keyword evidence="8" id="KW-1185">Reference proteome</keyword>
<dbReference type="AlphaFoldDB" id="D8Q010"/>
<dbReference type="PANTHER" id="PTHR12270">
    <property type="entry name" value="GLYCOSYLTRANSFERASE-RELATED"/>
    <property type="match status" value="1"/>
</dbReference>
<dbReference type="OMA" id="DWEVSSC"/>
<dbReference type="HOGENOM" id="CLU_043310_0_0_1"/>
<evidence type="ECO:0000256" key="2">
    <source>
        <dbReference type="ARBA" id="ARBA00022692"/>
    </source>
</evidence>
<dbReference type="PANTHER" id="PTHR12270:SF25">
    <property type="entry name" value="GLYCOSYLTRANSFERASE-LIKE PROTEIN LARGE"/>
    <property type="match status" value="1"/>
</dbReference>
<evidence type="ECO:0000256" key="6">
    <source>
        <dbReference type="ARBA" id="ARBA00023180"/>
    </source>
</evidence>
<evidence type="ECO:0000313" key="8">
    <source>
        <dbReference type="Proteomes" id="UP000007431"/>
    </source>
</evidence>
<dbReference type="VEuPathDB" id="FungiDB:SCHCODRAFT_02615305"/>